<evidence type="ECO:0000256" key="1">
    <source>
        <dbReference type="SAM" id="MobiDB-lite"/>
    </source>
</evidence>
<gene>
    <name evidence="2" type="ORF">LRS1606.540</name>
</gene>
<proteinExistence type="predicted"/>
<organism evidence="2">
    <name type="scientific">Rhodococcus sp. NS1</name>
    <dbReference type="NCBI Taxonomy" id="402236"/>
    <lineage>
        <taxon>Bacteria</taxon>
        <taxon>Bacillati</taxon>
        <taxon>Actinomycetota</taxon>
        <taxon>Actinomycetes</taxon>
        <taxon>Mycobacteriales</taxon>
        <taxon>Nocardiaceae</taxon>
        <taxon>Rhodococcus</taxon>
    </lineage>
</organism>
<sequence>MSRHHVSAQDPADSAWQTSTMDRNRGTGNNDRYEYSSTSDIGEELPTVRHGNFEQTDWDMRFLSALTRHLSARPWDTGVYEIERLSWANSVMTLVVRVWSRDDSGLIGWREHLPTVRAGFEPDDPETVARAWHTGEFYPCYLPQPYSPGPDSIHWIGTRRPSHPDNR</sequence>
<dbReference type="EMBL" id="KJ605395">
    <property type="protein sequence ID" value="AIU93974.1"/>
    <property type="molecule type" value="Genomic_DNA"/>
</dbReference>
<feature type="region of interest" description="Disordered" evidence="1">
    <location>
        <begin position="1"/>
        <end position="41"/>
    </location>
</feature>
<name>A0A097SR20_9NOCA</name>
<accession>A0A097SR20</accession>
<keyword evidence="2" id="KW-0614">Plasmid</keyword>
<feature type="compositionally biased region" description="Polar residues" evidence="1">
    <location>
        <begin position="15"/>
        <end position="40"/>
    </location>
</feature>
<evidence type="ECO:0000313" key="2">
    <source>
        <dbReference type="EMBL" id="AIU93974.1"/>
    </source>
</evidence>
<reference evidence="2" key="1">
    <citation type="submission" date="2014-03" db="EMBL/GenBank/DDBJ databases">
        <authorList>
            <person name="Zhang G."/>
            <person name="Zhu L."/>
            <person name="Fang P."/>
        </authorList>
    </citation>
    <scope>NUCLEOTIDE SEQUENCE</scope>
    <source>
        <strain evidence="2">NS1</strain>
        <plasmid evidence="2">pNSL1</plasmid>
    </source>
</reference>
<geneLocation type="plasmid" evidence="2">
    <name>pNSL1</name>
</geneLocation>
<dbReference type="AlphaFoldDB" id="A0A097SR20"/>
<protein>
    <submittedName>
        <fullName evidence="2">Uncharacterized protein</fullName>
    </submittedName>
</protein>